<feature type="compositionally biased region" description="Low complexity" evidence="1">
    <location>
        <begin position="178"/>
        <end position="189"/>
    </location>
</feature>
<feature type="region of interest" description="Disordered" evidence="1">
    <location>
        <begin position="335"/>
        <end position="430"/>
    </location>
</feature>
<dbReference type="AlphaFoldDB" id="A0A1E3HP16"/>
<feature type="compositionally biased region" description="Basic and acidic residues" evidence="1">
    <location>
        <begin position="291"/>
        <end position="310"/>
    </location>
</feature>
<feature type="region of interest" description="Disordered" evidence="1">
    <location>
        <begin position="172"/>
        <end position="315"/>
    </location>
</feature>
<feature type="compositionally biased region" description="Low complexity" evidence="1">
    <location>
        <begin position="393"/>
        <end position="402"/>
    </location>
</feature>
<dbReference type="RefSeq" id="XP_018993121.1">
    <property type="nucleotide sequence ID" value="XM_019139178.1"/>
</dbReference>
<feature type="compositionally biased region" description="Basic and acidic residues" evidence="1">
    <location>
        <begin position="250"/>
        <end position="271"/>
    </location>
</feature>
<keyword evidence="3" id="KW-1185">Reference proteome</keyword>
<comment type="caution">
    <text evidence="2">The sequence shown here is derived from an EMBL/GenBank/DDBJ whole genome shotgun (WGS) entry which is preliminary data.</text>
</comment>
<feature type="compositionally biased region" description="Basic and acidic residues" evidence="1">
    <location>
        <begin position="341"/>
        <end position="355"/>
    </location>
</feature>
<dbReference type="OrthoDB" id="10324160at2759"/>
<feature type="compositionally biased region" description="Pro residues" evidence="1">
    <location>
        <begin position="235"/>
        <end position="245"/>
    </location>
</feature>
<dbReference type="EMBL" id="AWGJ01000007">
    <property type="protein sequence ID" value="ODN77885.1"/>
    <property type="molecule type" value="Genomic_DNA"/>
</dbReference>
<dbReference type="GeneID" id="30156304"/>
<gene>
    <name evidence="2" type="ORF">L202_04995</name>
</gene>
<organism evidence="2 3">
    <name type="scientific">Cryptococcus amylolentus CBS 6039</name>
    <dbReference type="NCBI Taxonomy" id="1295533"/>
    <lineage>
        <taxon>Eukaryota</taxon>
        <taxon>Fungi</taxon>
        <taxon>Dikarya</taxon>
        <taxon>Basidiomycota</taxon>
        <taxon>Agaricomycotina</taxon>
        <taxon>Tremellomycetes</taxon>
        <taxon>Tremellales</taxon>
        <taxon>Cryptococcaceae</taxon>
        <taxon>Cryptococcus</taxon>
    </lineage>
</organism>
<proteinExistence type="predicted"/>
<evidence type="ECO:0000313" key="3">
    <source>
        <dbReference type="Proteomes" id="UP000094065"/>
    </source>
</evidence>
<reference evidence="2 3" key="1">
    <citation type="submission" date="2016-06" db="EMBL/GenBank/DDBJ databases">
        <title>Evolution of pathogenesis and genome organization in the Tremellales.</title>
        <authorList>
            <person name="Cuomo C."/>
            <person name="Litvintseva A."/>
            <person name="Heitman J."/>
            <person name="Chen Y."/>
            <person name="Sun S."/>
            <person name="Springer D."/>
            <person name="Dromer F."/>
            <person name="Young S."/>
            <person name="Zeng Q."/>
            <person name="Chapman S."/>
            <person name="Gujja S."/>
            <person name="Saif S."/>
            <person name="Birren B."/>
        </authorList>
    </citation>
    <scope>NUCLEOTIDE SEQUENCE [LARGE SCALE GENOMIC DNA]</scope>
    <source>
        <strain evidence="2 3">CBS 6039</strain>
    </source>
</reference>
<dbReference type="Proteomes" id="UP000094065">
    <property type="component" value="Unassembled WGS sequence"/>
</dbReference>
<sequence length="477" mass="53408">MSLPVPHHARLKCIQQPPPEHGPIFHAYRFVVDVPREQSEAGAFGMWKQAQFLQYSSLDHNNIPTRRVGLARRGTLAKDAKLEITVEPLVKQEPQHWPNHLFDSARNEPYPYAEWYTPQGRIADPGCEEWIQEIKFHEEMRDAMGRPTRYVKHKEGKSSVCFRHKVIPTEWLNGPPVSSAAASRPSTLPTRPPPLHQLPSPSDTDVRRGPEPHQPSTDSTREAPGLAQNSQLRGPPVPHRLPPTAPHRVLFSEHRSPSSGSQKRDYRRSPTRDPPAPKRQKFDHGNSSQNSREESLLREHPIWGRPEARGSEVNQLTQTCPHLSYAMASVTHPAQAFSETDGPKPTHPSIHDPSSRSKQPTPVPPTPPLSAVLSLPAAPPSRPLTPPLPPAALLPAPTSTTSEPDADLDKIVHDPKSVRTGPPKPSAPVQERLAYRQAQLEEWEKMACQFPDLREIIEWQISKVGKQLEVLRGEMEP</sequence>
<protein>
    <submittedName>
        <fullName evidence="2">Uncharacterized protein</fullName>
    </submittedName>
</protein>
<accession>A0A1E3HP16</accession>
<feature type="compositionally biased region" description="Basic and acidic residues" evidence="1">
    <location>
        <begin position="407"/>
        <end position="417"/>
    </location>
</feature>
<feature type="compositionally biased region" description="Pro residues" evidence="1">
    <location>
        <begin position="377"/>
        <end position="392"/>
    </location>
</feature>
<evidence type="ECO:0000313" key="2">
    <source>
        <dbReference type="EMBL" id="ODN77885.1"/>
    </source>
</evidence>
<name>A0A1E3HP16_9TREE</name>
<evidence type="ECO:0000256" key="1">
    <source>
        <dbReference type="SAM" id="MobiDB-lite"/>
    </source>
</evidence>